<dbReference type="CDD" id="cd00028">
    <property type="entry name" value="B_lectin"/>
    <property type="match status" value="1"/>
</dbReference>
<dbReference type="SMART" id="SM00108">
    <property type="entry name" value="B_lectin"/>
    <property type="match status" value="1"/>
</dbReference>
<evidence type="ECO:0000259" key="19">
    <source>
        <dbReference type="PROSITE" id="PS50011"/>
    </source>
</evidence>
<evidence type="ECO:0000256" key="8">
    <source>
        <dbReference type="ARBA" id="ARBA00022777"/>
    </source>
</evidence>
<keyword evidence="23" id="KW-1185">Reference proteome</keyword>
<dbReference type="GO" id="GO:0048544">
    <property type="term" value="P:recognition of pollen"/>
    <property type="evidence" value="ECO:0007669"/>
    <property type="project" value="InterPro"/>
</dbReference>
<dbReference type="PANTHER" id="PTHR27002">
    <property type="entry name" value="RECEPTOR-LIKE SERINE/THREONINE-PROTEIN KINASE SD1-8"/>
    <property type="match status" value="1"/>
</dbReference>
<comment type="catalytic activity">
    <reaction evidence="12 14">
        <text>L-threonyl-[protein] + ATP = O-phospho-L-threonyl-[protein] + ADP + H(+)</text>
        <dbReference type="Rhea" id="RHEA:46608"/>
        <dbReference type="Rhea" id="RHEA-COMP:11060"/>
        <dbReference type="Rhea" id="RHEA-COMP:11605"/>
        <dbReference type="ChEBI" id="CHEBI:15378"/>
        <dbReference type="ChEBI" id="CHEBI:30013"/>
        <dbReference type="ChEBI" id="CHEBI:30616"/>
        <dbReference type="ChEBI" id="CHEBI:61977"/>
        <dbReference type="ChEBI" id="CHEBI:456216"/>
        <dbReference type="EC" id="2.7.11.1"/>
    </reaction>
</comment>
<dbReference type="InterPro" id="IPR003609">
    <property type="entry name" value="Pan_app"/>
</dbReference>
<evidence type="ECO:0000256" key="5">
    <source>
        <dbReference type="ARBA" id="ARBA00022729"/>
    </source>
</evidence>
<dbReference type="OrthoDB" id="248923at2759"/>
<evidence type="ECO:0000259" key="21">
    <source>
        <dbReference type="PROSITE" id="PS50948"/>
    </source>
</evidence>
<dbReference type="EMBL" id="JAEFBJ010000012">
    <property type="protein sequence ID" value="KAG7544621.1"/>
    <property type="molecule type" value="Genomic_DNA"/>
</dbReference>
<dbReference type="InterPro" id="IPR000858">
    <property type="entry name" value="S_locus_glycoprot_dom"/>
</dbReference>
<keyword evidence="2" id="KW-1003">Cell membrane</keyword>
<keyword evidence="17" id="KW-0812">Transmembrane</keyword>
<feature type="domain" description="Protein kinase" evidence="19">
    <location>
        <begin position="498"/>
        <end position="777"/>
    </location>
</feature>
<dbReference type="InterPro" id="IPR024171">
    <property type="entry name" value="SRK-like_kinase"/>
</dbReference>
<dbReference type="SMART" id="SM00220">
    <property type="entry name" value="S_TKc"/>
    <property type="match status" value="1"/>
</dbReference>
<evidence type="ECO:0000256" key="15">
    <source>
        <dbReference type="PROSITE-ProRule" id="PRU10141"/>
    </source>
</evidence>
<comment type="catalytic activity">
    <reaction evidence="13 14">
        <text>L-seryl-[protein] + ATP = O-phospho-L-seryl-[protein] + ADP + H(+)</text>
        <dbReference type="Rhea" id="RHEA:17989"/>
        <dbReference type="Rhea" id="RHEA-COMP:9863"/>
        <dbReference type="Rhea" id="RHEA-COMP:11604"/>
        <dbReference type="ChEBI" id="CHEBI:15378"/>
        <dbReference type="ChEBI" id="CHEBI:29999"/>
        <dbReference type="ChEBI" id="CHEBI:30616"/>
        <dbReference type="ChEBI" id="CHEBI:83421"/>
        <dbReference type="ChEBI" id="CHEBI:456216"/>
        <dbReference type="EC" id="2.7.11.1"/>
    </reaction>
</comment>
<dbReference type="GO" id="GO:0031625">
    <property type="term" value="F:ubiquitin protein ligase binding"/>
    <property type="evidence" value="ECO:0007669"/>
    <property type="project" value="UniProtKB-ARBA"/>
</dbReference>
<feature type="transmembrane region" description="Helical" evidence="17">
    <location>
        <begin position="429"/>
        <end position="451"/>
    </location>
</feature>
<dbReference type="PROSITE" id="PS50927">
    <property type="entry name" value="BULB_LECTIN"/>
    <property type="match status" value="1"/>
</dbReference>
<comment type="caution">
    <text evidence="22">The sequence shown here is derived from an EMBL/GenBank/DDBJ whole genome shotgun (WGS) entry which is preliminary data.</text>
</comment>
<proteinExistence type="inferred from homology"/>
<evidence type="ECO:0000256" key="17">
    <source>
        <dbReference type="SAM" id="Phobius"/>
    </source>
</evidence>
<keyword evidence="5 18" id="KW-0732">Signal</keyword>
<keyword evidence="3 14" id="KW-0723">Serine/threonine-protein kinase</keyword>
<evidence type="ECO:0000256" key="1">
    <source>
        <dbReference type="ARBA" id="ARBA00004251"/>
    </source>
</evidence>
<feature type="domain" description="Apple" evidence="21">
    <location>
        <begin position="337"/>
        <end position="418"/>
    </location>
</feature>
<keyword evidence="17" id="KW-1133">Transmembrane helix</keyword>
<organism evidence="22 23">
    <name type="scientific">Arabidopsis suecica</name>
    <name type="common">Swedish thale-cress</name>
    <name type="synonym">Cardaminopsis suecica</name>
    <dbReference type="NCBI Taxonomy" id="45249"/>
    <lineage>
        <taxon>Eukaryota</taxon>
        <taxon>Viridiplantae</taxon>
        <taxon>Streptophyta</taxon>
        <taxon>Embryophyta</taxon>
        <taxon>Tracheophyta</taxon>
        <taxon>Spermatophyta</taxon>
        <taxon>Magnoliopsida</taxon>
        <taxon>eudicotyledons</taxon>
        <taxon>Gunneridae</taxon>
        <taxon>Pentapetalae</taxon>
        <taxon>rosids</taxon>
        <taxon>malvids</taxon>
        <taxon>Brassicales</taxon>
        <taxon>Brassicaceae</taxon>
        <taxon>Camelineae</taxon>
        <taxon>Arabidopsis</taxon>
    </lineage>
</organism>
<dbReference type="PIRSF" id="PIRSF000641">
    <property type="entry name" value="SRK"/>
    <property type="match status" value="1"/>
</dbReference>
<feature type="chain" id="PRO_5035938422" description="Receptor-like serine/threonine-protein kinase" evidence="18">
    <location>
        <begin position="31"/>
        <end position="811"/>
    </location>
</feature>
<dbReference type="Pfam" id="PF00069">
    <property type="entry name" value="Pkinase"/>
    <property type="match status" value="1"/>
</dbReference>
<evidence type="ECO:0000256" key="13">
    <source>
        <dbReference type="ARBA" id="ARBA00048679"/>
    </source>
</evidence>
<name>A0A8T1YER0_ARASU</name>
<dbReference type="GO" id="GO:0004674">
    <property type="term" value="F:protein serine/threonine kinase activity"/>
    <property type="evidence" value="ECO:0007669"/>
    <property type="project" value="UniProtKB-KW"/>
</dbReference>
<evidence type="ECO:0000256" key="2">
    <source>
        <dbReference type="ARBA" id="ARBA00022475"/>
    </source>
</evidence>
<keyword evidence="6" id="KW-0430">Lectin</keyword>
<evidence type="ECO:0000256" key="10">
    <source>
        <dbReference type="ARBA" id="ARBA00023157"/>
    </source>
</evidence>
<dbReference type="PROSITE" id="PS50011">
    <property type="entry name" value="PROTEIN_KINASE_DOM"/>
    <property type="match status" value="1"/>
</dbReference>
<keyword evidence="4 14" id="KW-0808">Transferase</keyword>
<keyword evidence="9 14" id="KW-0067">ATP-binding</keyword>
<dbReference type="GO" id="GO:0005886">
    <property type="term" value="C:plasma membrane"/>
    <property type="evidence" value="ECO:0007669"/>
    <property type="project" value="UniProtKB-SubCell"/>
</dbReference>
<keyword evidence="8 14" id="KW-0418">Kinase</keyword>
<evidence type="ECO:0000256" key="18">
    <source>
        <dbReference type="SAM" id="SignalP"/>
    </source>
</evidence>
<evidence type="ECO:0000256" key="4">
    <source>
        <dbReference type="ARBA" id="ARBA00022679"/>
    </source>
</evidence>
<comment type="similarity">
    <text evidence="14">Belongs to the protein kinase superfamily. Ser/Thr protein kinase family.</text>
</comment>
<accession>A0A8T1YER0</accession>
<dbReference type="InterPro" id="IPR000719">
    <property type="entry name" value="Prot_kinase_dom"/>
</dbReference>
<evidence type="ECO:0000256" key="16">
    <source>
        <dbReference type="SAM" id="MobiDB-lite"/>
    </source>
</evidence>
<reference evidence="22 23" key="1">
    <citation type="submission" date="2020-12" db="EMBL/GenBank/DDBJ databases">
        <title>Concerted genomic and epigenomic changes stabilize Arabidopsis allopolyploids.</title>
        <authorList>
            <person name="Chen Z."/>
        </authorList>
    </citation>
    <scope>NUCLEOTIDE SEQUENCE [LARGE SCALE GENOMIC DNA]</scope>
    <source>
        <strain evidence="22">As9502</strain>
        <tissue evidence="22">Leaf</tissue>
    </source>
</reference>
<evidence type="ECO:0000313" key="22">
    <source>
        <dbReference type="EMBL" id="KAG7544621.1"/>
    </source>
</evidence>
<dbReference type="GO" id="GO:0005524">
    <property type="term" value="F:ATP binding"/>
    <property type="evidence" value="ECO:0007669"/>
    <property type="project" value="UniProtKB-UniRule"/>
</dbReference>
<dbReference type="Pfam" id="PF01453">
    <property type="entry name" value="B_lectin"/>
    <property type="match status" value="1"/>
</dbReference>
<feature type="binding site" evidence="15">
    <location>
        <position position="526"/>
    </location>
    <ligand>
        <name>ATP</name>
        <dbReference type="ChEBI" id="CHEBI:30616"/>
    </ligand>
</feature>
<evidence type="ECO:0000256" key="9">
    <source>
        <dbReference type="ARBA" id="ARBA00022840"/>
    </source>
</evidence>
<keyword evidence="10" id="KW-1015">Disulfide bond</keyword>
<dbReference type="EC" id="2.7.11.1" evidence="14"/>
<comment type="subcellular location">
    <subcellularLocation>
        <location evidence="1">Cell membrane</location>
        <topology evidence="1">Single-pass type I membrane protein</topology>
    </subcellularLocation>
</comment>
<dbReference type="PANTHER" id="PTHR27002:SF150">
    <property type="entry name" value="RECEPTOR-LIKE SERINE_THREONINE-PROTEIN KINASE SD1-8"/>
    <property type="match status" value="1"/>
</dbReference>
<sequence length="811" mass="91405">MMMTMTRSVPHGNFFFLVFQLVVLIPTIASYDSTFSPTRPLRITDNETIVSPEGIFELGFFKPATRFQERDRWYLGIWYKRFTTRAVWVANRDNSVSSSIGTLKVDNSNIVLLDHSGRVAWTTNLTNNLINNQLLVAELMDNGNFVLRYSNSSSYLWQSFDFPTDTLLPGMKLGWDRRTNINRRLRSWKSSDDPSSGSYVYKIGISQFSQGLIFQDHLLKSRTGPTYRKLVNITETDDEITHSLSISEANASSISLLRMSYTGTLQLNEWIGEWNLVWQYPTDDCDLNRCGANSFCYMFNNSIPICKCIQDFQQHGEHEWELIDSTKRCERKSQLSCSQGEFRHMKNMKLPSSEHGTIVDTKIGLPECKARCLTYCNCTAFANMDMRNGGSGCVIWTGDLVDLRNYSSEGQDFYVKYAVSHLGVNKKTIIGSIVGGCLLLLLSFIILCLWIRRKKRARAIAAANVSQERNRDLTINTTEDWGSKRMDFDVISTATNHFSELNKLGKGGFGIVYKGRLCDGQEIAVKRLSKMSPIGVDGFAVEAKLIALVQNVNVIRLIGFCSNADEKILVYEFLENSSLDTYLFDSTRGSVLNWDTRFDIAKGIVRGLVYLHQDSRFRIVHLDLKPSNILLDKDMVPKISDFGMARILGGDETEAHVTTVTGTFGYIAPEYRSDGVLSVKSDVFSFGVMLLEIISGKRNIDFLHLNDGSTLLSYIWNHWSQGNGLEIVDHAIKDSSSSSQQILRCVQIGLMCVQELPEDRPTMSSVGLMLGRETEAIPQPKSPVETGSSSRGQQESESGTVPEMTLFIECR</sequence>
<dbReference type="Pfam" id="PF00954">
    <property type="entry name" value="S_locus_glycop"/>
    <property type="match status" value="1"/>
</dbReference>
<evidence type="ECO:0000256" key="6">
    <source>
        <dbReference type="ARBA" id="ARBA00022734"/>
    </source>
</evidence>
<evidence type="ECO:0000259" key="20">
    <source>
        <dbReference type="PROSITE" id="PS50927"/>
    </source>
</evidence>
<evidence type="ECO:0000256" key="3">
    <source>
        <dbReference type="ARBA" id="ARBA00022527"/>
    </source>
</evidence>
<gene>
    <name evidence="22" type="ORF">ISN44_As12g001960</name>
</gene>
<dbReference type="PROSITE" id="PS00108">
    <property type="entry name" value="PROTEIN_KINASE_ST"/>
    <property type="match status" value="1"/>
</dbReference>
<dbReference type="Proteomes" id="UP000694251">
    <property type="component" value="Chromosome 12"/>
</dbReference>
<feature type="region of interest" description="Disordered" evidence="16">
    <location>
        <begin position="774"/>
        <end position="811"/>
    </location>
</feature>
<dbReference type="CDD" id="cd01098">
    <property type="entry name" value="PAN_AP_plant"/>
    <property type="match status" value="1"/>
</dbReference>
<dbReference type="FunFam" id="1.10.510.10:FF:000060">
    <property type="entry name" value="G-type lectin S-receptor-like serine/threonine-protein kinase"/>
    <property type="match status" value="1"/>
</dbReference>
<evidence type="ECO:0000313" key="23">
    <source>
        <dbReference type="Proteomes" id="UP000694251"/>
    </source>
</evidence>
<feature type="compositionally biased region" description="Low complexity" evidence="16">
    <location>
        <begin position="785"/>
        <end position="800"/>
    </location>
</feature>
<dbReference type="InterPro" id="IPR017441">
    <property type="entry name" value="Protein_kinase_ATP_BS"/>
</dbReference>
<dbReference type="FunFam" id="3.30.200.20:FF:000015">
    <property type="entry name" value="Somatic embryogenesis receptor kinase 1"/>
    <property type="match status" value="1"/>
</dbReference>
<evidence type="ECO:0000256" key="7">
    <source>
        <dbReference type="ARBA" id="ARBA00022741"/>
    </source>
</evidence>
<dbReference type="SMART" id="SM00473">
    <property type="entry name" value="PAN_AP"/>
    <property type="match status" value="1"/>
</dbReference>
<protein>
    <recommendedName>
        <fullName evidence="14">Receptor-like serine/threonine-protein kinase</fullName>
        <ecNumber evidence="14">2.7.11.1</ecNumber>
    </recommendedName>
</protein>
<feature type="signal peptide" evidence="18">
    <location>
        <begin position="1"/>
        <end position="30"/>
    </location>
</feature>
<keyword evidence="7 14" id="KW-0547">Nucleotide-binding</keyword>
<evidence type="ECO:0000256" key="14">
    <source>
        <dbReference type="PIRNR" id="PIRNR000641"/>
    </source>
</evidence>
<dbReference type="InterPro" id="IPR001480">
    <property type="entry name" value="Bulb-type_lectin_dom"/>
</dbReference>
<dbReference type="Pfam" id="PF08276">
    <property type="entry name" value="PAN_2"/>
    <property type="match status" value="1"/>
</dbReference>
<keyword evidence="11" id="KW-0325">Glycoprotein</keyword>
<evidence type="ECO:0000256" key="11">
    <source>
        <dbReference type="ARBA" id="ARBA00023180"/>
    </source>
</evidence>
<dbReference type="AlphaFoldDB" id="A0A8T1YER0"/>
<feature type="domain" description="Bulb-type lectin" evidence="20">
    <location>
        <begin position="34"/>
        <end position="160"/>
    </location>
</feature>
<keyword evidence="17" id="KW-0472">Membrane</keyword>
<dbReference type="PROSITE" id="PS50948">
    <property type="entry name" value="PAN"/>
    <property type="match status" value="1"/>
</dbReference>
<evidence type="ECO:0000256" key="12">
    <source>
        <dbReference type="ARBA" id="ARBA00047899"/>
    </source>
</evidence>
<dbReference type="GO" id="GO:0030246">
    <property type="term" value="F:carbohydrate binding"/>
    <property type="evidence" value="ECO:0007669"/>
    <property type="project" value="UniProtKB-KW"/>
</dbReference>
<dbReference type="InterPro" id="IPR008271">
    <property type="entry name" value="Ser/Thr_kinase_AS"/>
</dbReference>
<dbReference type="PROSITE" id="PS00107">
    <property type="entry name" value="PROTEIN_KINASE_ATP"/>
    <property type="match status" value="1"/>
</dbReference>
<dbReference type="CDD" id="cd14066">
    <property type="entry name" value="STKc_IRAK"/>
    <property type="match status" value="1"/>
</dbReference>